<keyword evidence="3" id="KW-1185">Reference proteome</keyword>
<feature type="transmembrane region" description="Helical" evidence="1">
    <location>
        <begin position="54"/>
        <end position="77"/>
    </location>
</feature>
<evidence type="ECO:0000256" key="1">
    <source>
        <dbReference type="SAM" id="Phobius"/>
    </source>
</evidence>
<evidence type="ECO:0000313" key="3">
    <source>
        <dbReference type="Proteomes" id="UP001233999"/>
    </source>
</evidence>
<feature type="non-terminal residue" evidence="2">
    <location>
        <position position="85"/>
    </location>
</feature>
<protein>
    <submittedName>
        <fullName evidence="2">Uncharacterized protein</fullName>
    </submittedName>
</protein>
<proteinExistence type="predicted"/>
<dbReference type="EMBL" id="JASPKZ010002304">
    <property type="protein sequence ID" value="KAJ9595924.1"/>
    <property type="molecule type" value="Genomic_DNA"/>
</dbReference>
<dbReference type="Proteomes" id="UP001233999">
    <property type="component" value="Unassembled WGS sequence"/>
</dbReference>
<dbReference type="AlphaFoldDB" id="A0AAD8ABG7"/>
<reference evidence="2" key="2">
    <citation type="submission" date="2023-05" db="EMBL/GenBank/DDBJ databases">
        <authorList>
            <person name="Fouks B."/>
        </authorList>
    </citation>
    <scope>NUCLEOTIDE SEQUENCE</scope>
    <source>
        <strain evidence="2">Stay&amp;Tobe</strain>
        <tissue evidence="2">Testes</tissue>
    </source>
</reference>
<feature type="non-terminal residue" evidence="2">
    <location>
        <position position="1"/>
    </location>
</feature>
<keyword evidence="1" id="KW-1133">Transmembrane helix</keyword>
<accession>A0AAD8ABG7</accession>
<sequence>YCKKRGLKICKARLEINATIHSFDLSIEFFGRLYQIPLLRVYRKHDRSLQGFQIVSWAIPKLDILLFVCLKFVYVLWDQCPPNTI</sequence>
<keyword evidence="1" id="KW-0812">Transmembrane</keyword>
<name>A0AAD8ABG7_DIPPU</name>
<gene>
    <name evidence="2" type="ORF">L9F63_012897</name>
</gene>
<keyword evidence="1" id="KW-0472">Membrane</keyword>
<comment type="caution">
    <text evidence="2">The sequence shown here is derived from an EMBL/GenBank/DDBJ whole genome shotgun (WGS) entry which is preliminary data.</text>
</comment>
<reference evidence="2" key="1">
    <citation type="journal article" date="2023" name="IScience">
        <title>Live-bearing cockroach genome reveals convergent evolutionary mechanisms linked to viviparity in insects and beyond.</title>
        <authorList>
            <person name="Fouks B."/>
            <person name="Harrison M.C."/>
            <person name="Mikhailova A.A."/>
            <person name="Marchal E."/>
            <person name="English S."/>
            <person name="Carruthers M."/>
            <person name="Jennings E.C."/>
            <person name="Chiamaka E.L."/>
            <person name="Frigard R.A."/>
            <person name="Pippel M."/>
            <person name="Attardo G.M."/>
            <person name="Benoit J.B."/>
            <person name="Bornberg-Bauer E."/>
            <person name="Tobe S.S."/>
        </authorList>
    </citation>
    <scope>NUCLEOTIDE SEQUENCE</scope>
    <source>
        <strain evidence="2">Stay&amp;Tobe</strain>
    </source>
</reference>
<evidence type="ECO:0000313" key="2">
    <source>
        <dbReference type="EMBL" id="KAJ9595924.1"/>
    </source>
</evidence>
<organism evidence="2 3">
    <name type="scientific">Diploptera punctata</name>
    <name type="common">Pacific beetle cockroach</name>
    <dbReference type="NCBI Taxonomy" id="6984"/>
    <lineage>
        <taxon>Eukaryota</taxon>
        <taxon>Metazoa</taxon>
        <taxon>Ecdysozoa</taxon>
        <taxon>Arthropoda</taxon>
        <taxon>Hexapoda</taxon>
        <taxon>Insecta</taxon>
        <taxon>Pterygota</taxon>
        <taxon>Neoptera</taxon>
        <taxon>Polyneoptera</taxon>
        <taxon>Dictyoptera</taxon>
        <taxon>Blattodea</taxon>
        <taxon>Blaberoidea</taxon>
        <taxon>Blaberidae</taxon>
        <taxon>Diplopterinae</taxon>
        <taxon>Diploptera</taxon>
    </lineage>
</organism>